<evidence type="ECO:0000313" key="2">
    <source>
        <dbReference type="EMBL" id="SMB81451.1"/>
    </source>
</evidence>
<dbReference type="EMBL" id="FWWV01000006">
    <property type="protein sequence ID" value="SMB81451.1"/>
    <property type="molecule type" value="Genomic_DNA"/>
</dbReference>
<protein>
    <submittedName>
        <fullName evidence="2">Uncharacterized protein</fullName>
    </submittedName>
</protein>
<evidence type="ECO:0000256" key="1">
    <source>
        <dbReference type="SAM" id="Phobius"/>
    </source>
</evidence>
<feature type="transmembrane region" description="Helical" evidence="1">
    <location>
        <begin position="57"/>
        <end position="74"/>
    </location>
</feature>
<evidence type="ECO:0000313" key="3">
    <source>
        <dbReference type="Proteomes" id="UP000192408"/>
    </source>
</evidence>
<organism evidence="2 3">
    <name type="scientific">Pasteurella testudinis DSM 23072</name>
    <dbReference type="NCBI Taxonomy" id="1122938"/>
    <lineage>
        <taxon>Bacteria</taxon>
        <taxon>Pseudomonadati</taxon>
        <taxon>Pseudomonadota</taxon>
        <taxon>Gammaproteobacteria</taxon>
        <taxon>Pasteurellales</taxon>
        <taxon>Pasteurellaceae</taxon>
        <taxon>Pasteurella</taxon>
    </lineage>
</organism>
<name>A0A1W1UKX3_9PAST</name>
<proteinExistence type="predicted"/>
<keyword evidence="1" id="KW-0812">Transmembrane</keyword>
<dbReference type="STRING" id="1122938.SAMN05660772_01856"/>
<dbReference type="RefSeq" id="WP_084256196.1">
    <property type="nucleotide sequence ID" value="NZ_FWWV01000006.1"/>
</dbReference>
<dbReference type="Proteomes" id="UP000192408">
    <property type="component" value="Unassembled WGS sequence"/>
</dbReference>
<gene>
    <name evidence="2" type="ORF">SAMN05660772_01856</name>
</gene>
<keyword evidence="3" id="KW-1185">Reference proteome</keyword>
<sequence>MTELLWLLYFADISKSLEFAAVVLFLAVALLTVLKFMIEADSYNRDSKPTYPRWQKVIHIVAITIFTCSLFLPSKHFIYSAVALKTAATVAETPLATEAMQAAQTLIKRYVDETKANTSKEKPTNDH</sequence>
<keyword evidence="1" id="KW-1133">Transmembrane helix</keyword>
<accession>A0A1W1UKX3</accession>
<feature type="transmembrane region" description="Helical" evidence="1">
    <location>
        <begin position="20"/>
        <end position="37"/>
    </location>
</feature>
<reference evidence="3" key="1">
    <citation type="submission" date="2017-04" db="EMBL/GenBank/DDBJ databases">
        <authorList>
            <person name="Varghese N."/>
            <person name="Submissions S."/>
        </authorList>
    </citation>
    <scope>NUCLEOTIDE SEQUENCE [LARGE SCALE GENOMIC DNA]</scope>
    <source>
        <strain evidence="3">DSM 23072</strain>
    </source>
</reference>
<dbReference type="AlphaFoldDB" id="A0A1W1UKX3"/>
<keyword evidence="1" id="KW-0472">Membrane</keyword>